<dbReference type="InterPro" id="IPR050638">
    <property type="entry name" value="AA-Vitamin_Transporters"/>
</dbReference>
<keyword evidence="5 7" id="KW-0472">Membrane</keyword>
<evidence type="ECO:0000256" key="4">
    <source>
        <dbReference type="ARBA" id="ARBA00022989"/>
    </source>
</evidence>
<comment type="subcellular location">
    <subcellularLocation>
        <location evidence="1">Membrane</location>
        <topology evidence="1">Multi-pass membrane protein</topology>
    </subcellularLocation>
</comment>
<feature type="transmembrane region" description="Helical" evidence="7">
    <location>
        <begin position="81"/>
        <end position="100"/>
    </location>
</feature>
<feature type="transmembrane region" description="Helical" evidence="7">
    <location>
        <begin position="48"/>
        <end position="69"/>
    </location>
</feature>
<evidence type="ECO:0000313" key="10">
    <source>
        <dbReference type="Proteomes" id="UP001597068"/>
    </source>
</evidence>
<protein>
    <submittedName>
        <fullName evidence="9">DMT family transporter</fullName>
    </submittedName>
</protein>
<feature type="transmembrane region" description="Helical" evidence="7">
    <location>
        <begin position="21"/>
        <end position="42"/>
    </location>
</feature>
<evidence type="ECO:0000259" key="8">
    <source>
        <dbReference type="Pfam" id="PF00892"/>
    </source>
</evidence>
<comment type="similarity">
    <text evidence="2">Belongs to the EamA transporter family.</text>
</comment>
<dbReference type="InterPro" id="IPR037185">
    <property type="entry name" value="EmrE-like"/>
</dbReference>
<name>A0ABW3GAP1_9NOCA</name>
<gene>
    <name evidence="9" type="ORF">ACFQ04_13315</name>
</gene>
<dbReference type="Pfam" id="PF00892">
    <property type="entry name" value="EamA"/>
    <property type="match status" value="2"/>
</dbReference>
<feature type="region of interest" description="Disordered" evidence="6">
    <location>
        <begin position="303"/>
        <end position="328"/>
    </location>
</feature>
<feature type="transmembrane region" description="Helical" evidence="7">
    <location>
        <begin position="224"/>
        <end position="244"/>
    </location>
</feature>
<sequence>MRYDNSAIAGAAAPLPARSGLAIGSVGVLAFSFTVPMTRIAVADLDPLVVGIGRAVVAGVLAAAVLAAVRPRRPRGVQWARLAAVAGGVVVGFPVLTSMALTTTTAAHSAVVIGLLPAATAVAAVARTRESPPARFWWFAALGALAVGVFSAAGRGSFGTPHVGDLLLVAAVVAGAIGYAEGGLLARELGAWQTISWALLLALPVTAAVTCTVVLRSAPHAGGTGWAAFAYLSGVSMFLGFFAWYRGLAIGPMTTVSQIQLVQPVLSVLWSVALLGEHLTWALTLGAAAIIAVAACAVRSRPTTGPASPVAPHRSAGPARSTPHRVSN</sequence>
<dbReference type="InterPro" id="IPR000620">
    <property type="entry name" value="EamA_dom"/>
</dbReference>
<dbReference type="EMBL" id="JBHTIL010000001">
    <property type="protein sequence ID" value="MFD0926715.1"/>
    <property type="molecule type" value="Genomic_DNA"/>
</dbReference>
<evidence type="ECO:0000256" key="5">
    <source>
        <dbReference type="ARBA" id="ARBA00023136"/>
    </source>
</evidence>
<keyword evidence="10" id="KW-1185">Reference proteome</keyword>
<evidence type="ECO:0000256" key="1">
    <source>
        <dbReference type="ARBA" id="ARBA00004141"/>
    </source>
</evidence>
<evidence type="ECO:0000256" key="6">
    <source>
        <dbReference type="SAM" id="MobiDB-lite"/>
    </source>
</evidence>
<comment type="caution">
    <text evidence="9">The sequence shown here is derived from an EMBL/GenBank/DDBJ whole genome shotgun (WGS) entry which is preliminary data.</text>
</comment>
<organism evidence="9 10">
    <name type="scientific">Williamsia deligens</name>
    <dbReference type="NCBI Taxonomy" id="321325"/>
    <lineage>
        <taxon>Bacteria</taxon>
        <taxon>Bacillati</taxon>
        <taxon>Actinomycetota</taxon>
        <taxon>Actinomycetes</taxon>
        <taxon>Mycobacteriales</taxon>
        <taxon>Nocardiaceae</taxon>
        <taxon>Williamsia</taxon>
    </lineage>
</organism>
<feature type="transmembrane region" description="Helical" evidence="7">
    <location>
        <begin position="136"/>
        <end position="154"/>
    </location>
</feature>
<feature type="transmembrane region" description="Helical" evidence="7">
    <location>
        <begin position="197"/>
        <end position="218"/>
    </location>
</feature>
<keyword evidence="3 7" id="KW-0812">Transmembrane</keyword>
<accession>A0ABW3GAP1</accession>
<feature type="domain" description="EamA" evidence="8">
    <location>
        <begin position="164"/>
        <end position="295"/>
    </location>
</feature>
<dbReference type="Proteomes" id="UP001597068">
    <property type="component" value="Unassembled WGS sequence"/>
</dbReference>
<dbReference type="PANTHER" id="PTHR32322">
    <property type="entry name" value="INNER MEMBRANE TRANSPORTER"/>
    <property type="match status" value="1"/>
</dbReference>
<reference evidence="10" key="1">
    <citation type="journal article" date="2019" name="Int. J. Syst. Evol. Microbiol.">
        <title>The Global Catalogue of Microorganisms (GCM) 10K type strain sequencing project: providing services to taxonomists for standard genome sequencing and annotation.</title>
        <authorList>
            <consortium name="The Broad Institute Genomics Platform"/>
            <consortium name="The Broad Institute Genome Sequencing Center for Infectious Disease"/>
            <person name="Wu L."/>
            <person name="Ma J."/>
        </authorList>
    </citation>
    <scope>NUCLEOTIDE SEQUENCE [LARGE SCALE GENOMIC DNA]</scope>
    <source>
        <strain evidence="10">CCUG 50873</strain>
    </source>
</reference>
<evidence type="ECO:0000256" key="3">
    <source>
        <dbReference type="ARBA" id="ARBA00022692"/>
    </source>
</evidence>
<evidence type="ECO:0000256" key="7">
    <source>
        <dbReference type="SAM" id="Phobius"/>
    </source>
</evidence>
<proteinExistence type="inferred from homology"/>
<evidence type="ECO:0000256" key="2">
    <source>
        <dbReference type="ARBA" id="ARBA00007362"/>
    </source>
</evidence>
<dbReference type="PANTHER" id="PTHR32322:SF2">
    <property type="entry name" value="EAMA DOMAIN-CONTAINING PROTEIN"/>
    <property type="match status" value="1"/>
</dbReference>
<evidence type="ECO:0000313" key="9">
    <source>
        <dbReference type="EMBL" id="MFD0926715.1"/>
    </source>
</evidence>
<feature type="transmembrane region" description="Helical" evidence="7">
    <location>
        <begin position="166"/>
        <end position="185"/>
    </location>
</feature>
<dbReference type="SUPFAM" id="SSF103481">
    <property type="entry name" value="Multidrug resistance efflux transporter EmrE"/>
    <property type="match status" value="2"/>
</dbReference>
<dbReference type="RefSeq" id="WP_253645430.1">
    <property type="nucleotide sequence ID" value="NZ_BAAAMO010000002.1"/>
</dbReference>
<feature type="domain" description="EamA" evidence="8">
    <location>
        <begin position="19"/>
        <end position="150"/>
    </location>
</feature>
<keyword evidence="4 7" id="KW-1133">Transmembrane helix</keyword>
<feature type="transmembrane region" description="Helical" evidence="7">
    <location>
        <begin position="106"/>
        <end position="124"/>
    </location>
</feature>